<dbReference type="EMBL" id="CP012381">
    <property type="protein sequence ID" value="ALI52554.1"/>
    <property type="molecule type" value="Genomic_DNA"/>
</dbReference>
<evidence type="ECO:0000313" key="7">
    <source>
        <dbReference type="EMBL" id="NRN91800.1"/>
    </source>
</evidence>
<reference evidence="6 8" key="1">
    <citation type="submission" date="2015-08" db="EMBL/GenBank/DDBJ databases">
        <title>Complete genome sequence of Lactobacillus helveticus CAUH18, a probiotic strain originated from koumiss.</title>
        <authorList>
            <person name="Yang Y."/>
            <person name="Hao Y."/>
        </authorList>
    </citation>
    <scope>NUCLEOTIDE SEQUENCE [LARGE SCALE GENOMIC DNA]</scope>
    <source>
        <strain evidence="6 8">CAUH18</strain>
    </source>
</reference>
<dbReference type="Pfam" id="PF00126">
    <property type="entry name" value="HTH_1"/>
    <property type="match status" value="1"/>
</dbReference>
<evidence type="ECO:0000313" key="8">
    <source>
        <dbReference type="Proteomes" id="UP000063930"/>
    </source>
</evidence>
<dbReference type="PANTHER" id="PTHR30419">
    <property type="entry name" value="HTH-TYPE TRANSCRIPTIONAL REGULATOR YBHD"/>
    <property type="match status" value="1"/>
</dbReference>
<dbReference type="GO" id="GO:0003677">
    <property type="term" value="F:DNA binding"/>
    <property type="evidence" value="ECO:0007669"/>
    <property type="project" value="UniProtKB-KW"/>
</dbReference>
<dbReference type="EMBL" id="WCGB01000026">
    <property type="protein sequence ID" value="NRN91800.1"/>
    <property type="molecule type" value="Genomic_DNA"/>
</dbReference>
<dbReference type="GO" id="GO:0003700">
    <property type="term" value="F:DNA-binding transcription factor activity"/>
    <property type="evidence" value="ECO:0007669"/>
    <property type="project" value="InterPro"/>
</dbReference>
<evidence type="ECO:0000256" key="2">
    <source>
        <dbReference type="ARBA" id="ARBA00023015"/>
    </source>
</evidence>
<evidence type="ECO:0000313" key="9">
    <source>
        <dbReference type="Proteomes" id="UP000601587"/>
    </source>
</evidence>
<dbReference type="RefSeq" id="WP_014563563.1">
    <property type="nucleotide sequence ID" value="NZ_CP012381.1"/>
</dbReference>
<dbReference type="InterPro" id="IPR036388">
    <property type="entry name" value="WH-like_DNA-bd_sf"/>
</dbReference>
<dbReference type="InterPro" id="IPR005119">
    <property type="entry name" value="LysR_subst-bd"/>
</dbReference>
<evidence type="ECO:0000256" key="3">
    <source>
        <dbReference type="ARBA" id="ARBA00023125"/>
    </source>
</evidence>
<keyword evidence="3" id="KW-0238">DNA-binding</keyword>
<name>A0A9Q5C3Y6_LACHE</name>
<dbReference type="FunFam" id="1.10.10.10:FF:000001">
    <property type="entry name" value="LysR family transcriptional regulator"/>
    <property type="match status" value="1"/>
</dbReference>
<feature type="domain" description="HTH lysR-type" evidence="5">
    <location>
        <begin position="1"/>
        <end position="58"/>
    </location>
</feature>
<dbReference type="AlphaFoldDB" id="A0A9Q5C3Y6"/>
<proteinExistence type="inferred from homology"/>
<dbReference type="SUPFAM" id="SSF46785">
    <property type="entry name" value="Winged helix' DNA-binding domain"/>
    <property type="match status" value="1"/>
</dbReference>
<dbReference type="Pfam" id="PF03466">
    <property type="entry name" value="LysR_substrate"/>
    <property type="match status" value="1"/>
</dbReference>
<dbReference type="InterPro" id="IPR050950">
    <property type="entry name" value="HTH-type_LysR_regulators"/>
</dbReference>
<dbReference type="PANTHER" id="PTHR30419:SF8">
    <property type="entry name" value="NITROGEN ASSIMILATION TRANSCRIPTIONAL ACTIVATOR-RELATED"/>
    <property type="match status" value="1"/>
</dbReference>
<reference evidence="7" key="2">
    <citation type="submission" date="2019-09" db="EMBL/GenBank/DDBJ databases">
        <title>Comparative genomic analysis of Lactobacillus helveticus.</title>
        <authorList>
            <person name="Zhang H."/>
            <person name="Chen Y."/>
            <person name="Zhong Z."/>
        </authorList>
    </citation>
    <scope>NUCLEOTIDE SEQUENCE</scope>
    <source>
        <strain evidence="7">IMAU50013</strain>
    </source>
</reference>
<comment type="similarity">
    <text evidence="1">Belongs to the LysR transcriptional regulatory family.</text>
</comment>
<protein>
    <submittedName>
        <fullName evidence="7">HTH-type transcriptional regulator GltC</fullName>
    </submittedName>
    <submittedName>
        <fullName evidence="6">LysR family transcriptional regulator</fullName>
    </submittedName>
</protein>
<dbReference type="CDD" id="cd05466">
    <property type="entry name" value="PBP2_LTTR_substrate"/>
    <property type="match status" value="1"/>
</dbReference>
<dbReference type="Proteomes" id="UP000063930">
    <property type="component" value="Chromosome"/>
</dbReference>
<accession>A0A9Q5C3Y6</accession>
<organism evidence="7 9">
    <name type="scientific">Lactobacillus helveticus</name>
    <name type="common">Lactobacillus suntoryeus</name>
    <dbReference type="NCBI Taxonomy" id="1587"/>
    <lineage>
        <taxon>Bacteria</taxon>
        <taxon>Bacillati</taxon>
        <taxon>Bacillota</taxon>
        <taxon>Bacilli</taxon>
        <taxon>Lactobacillales</taxon>
        <taxon>Lactobacillaceae</taxon>
        <taxon>Lactobacillus</taxon>
    </lineage>
</organism>
<dbReference type="Proteomes" id="UP000601587">
    <property type="component" value="Unassembled WGS sequence"/>
</dbReference>
<dbReference type="GO" id="GO:0005829">
    <property type="term" value="C:cytosol"/>
    <property type="evidence" value="ECO:0007669"/>
    <property type="project" value="TreeGrafter"/>
</dbReference>
<evidence type="ECO:0000313" key="6">
    <source>
        <dbReference type="EMBL" id="ALI52554.1"/>
    </source>
</evidence>
<evidence type="ECO:0000256" key="4">
    <source>
        <dbReference type="ARBA" id="ARBA00023163"/>
    </source>
</evidence>
<dbReference type="Gene3D" id="3.40.190.290">
    <property type="match status" value="1"/>
</dbReference>
<dbReference type="PROSITE" id="PS50931">
    <property type="entry name" value="HTH_LYSR"/>
    <property type="match status" value="1"/>
</dbReference>
<dbReference type="SUPFAM" id="SSF53850">
    <property type="entry name" value="Periplasmic binding protein-like II"/>
    <property type="match status" value="1"/>
</dbReference>
<gene>
    <name evidence="6" type="ORF">ALV80_05345</name>
    <name evidence="7" type="ORF">IMAU50013_01345</name>
</gene>
<sequence>MEIDKLRAFVDLSKTLSFSKTAQNLYTNQSTVSKKIKSLEKELGTNLFNRTNKHVELSDYGKMILSDAAKIVELEDSILDQTNNYNAQKRITINLGILPTFSNYPIFKKIMRYQSSHPNINIVFHELETNQLLPLLDEDKLDIVFLRSINTHFSQYDECLVQKEEFKACLSSSHPLAKNNKIQIQDLKNENFIMLSKSSLLYQPVINLCEEAGFKPHVSFVSDRISSIIQMVKNKQGIAILMHPSTRNDNVVFKKIPIILLPSMTFGHF</sequence>
<keyword evidence="4" id="KW-0804">Transcription</keyword>
<evidence type="ECO:0000256" key="1">
    <source>
        <dbReference type="ARBA" id="ARBA00009437"/>
    </source>
</evidence>
<evidence type="ECO:0000259" key="5">
    <source>
        <dbReference type="PROSITE" id="PS50931"/>
    </source>
</evidence>
<dbReference type="InterPro" id="IPR000847">
    <property type="entry name" value="LysR_HTH_N"/>
</dbReference>
<dbReference type="PRINTS" id="PR00039">
    <property type="entry name" value="HTHLYSR"/>
</dbReference>
<dbReference type="Gene3D" id="1.10.10.10">
    <property type="entry name" value="Winged helix-like DNA-binding domain superfamily/Winged helix DNA-binding domain"/>
    <property type="match status" value="1"/>
</dbReference>
<dbReference type="InterPro" id="IPR036390">
    <property type="entry name" value="WH_DNA-bd_sf"/>
</dbReference>
<keyword evidence="2" id="KW-0805">Transcription regulation</keyword>